<dbReference type="InterPro" id="IPR056884">
    <property type="entry name" value="NPHP3-like_N"/>
</dbReference>
<reference evidence="4 5" key="1">
    <citation type="journal article" date="2020" name="ISME J.">
        <title>Uncovering the hidden diversity of litter-decomposition mechanisms in mushroom-forming fungi.</title>
        <authorList>
            <person name="Floudas D."/>
            <person name="Bentzer J."/>
            <person name="Ahren D."/>
            <person name="Johansson T."/>
            <person name="Persson P."/>
            <person name="Tunlid A."/>
        </authorList>
    </citation>
    <scope>NUCLEOTIDE SEQUENCE [LARGE SCALE GENOMIC DNA]</scope>
    <source>
        <strain evidence="4 5">CBS 146.42</strain>
    </source>
</reference>
<dbReference type="PANTHER" id="PTHR10039:SF17">
    <property type="entry name" value="FUNGAL STAND N-TERMINAL GOODBYE DOMAIN-CONTAINING PROTEIN-RELATED"/>
    <property type="match status" value="1"/>
</dbReference>
<dbReference type="PANTHER" id="PTHR10039">
    <property type="entry name" value="AMELOGENIN"/>
    <property type="match status" value="1"/>
</dbReference>
<dbReference type="InterPro" id="IPR027417">
    <property type="entry name" value="P-loop_NTPase"/>
</dbReference>
<dbReference type="Proteomes" id="UP000559027">
    <property type="component" value="Unassembled WGS sequence"/>
</dbReference>
<evidence type="ECO:0000256" key="1">
    <source>
        <dbReference type="ARBA" id="ARBA00022737"/>
    </source>
</evidence>
<dbReference type="OrthoDB" id="3038309at2759"/>
<proteinExistence type="predicted"/>
<dbReference type="SUPFAM" id="SSF52540">
    <property type="entry name" value="P-loop containing nucleoside triphosphate hydrolases"/>
    <property type="match status" value="1"/>
</dbReference>
<dbReference type="Gene3D" id="3.40.50.300">
    <property type="entry name" value="P-loop containing nucleotide triphosphate hydrolases"/>
    <property type="match status" value="1"/>
</dbReference>
<sequence length="735" mass="82123">MPQRARSFFTKPLHVLEEFSYPPRRAVDPDGIGSQAWTSAPQRLSMPLPTRGTAPLSQPAITPTALPPVPPSAISTPASPGNEPHNPVPIPAPSSSPETPVPHHPTSSPAILSLTPSSQPQYFHAYKMFHNAQDFTINNSQFNDVSLADSGLKELLKYSMPGAFHDSGARYPPPKCHLGTRKDHIELIINWALGKSDRKEPILWMHGPFGVGKSAVAQSCAEALEPMNKLAGTLFFSRSNAERNDPRRVFTSIAYQIATTCPSFREIINNRMIEDPVLTTKLLSTQFKELLVRPLGQVNTAESGLQECVVIIDGLDECRGTAEQCEIIRIVAASVDKHTTPFRWFFTSRPEDPIIRTMNSHAVSPVRSRIELPVSREIDHEILVYLTNEFKKIREDHGLPELWPGEEALALLVERGAGLWVYVATIVRFIKDENSLGPEDQMLIVLKFAKDVSAMIGLDNPLVEMDFFYTLIMQRVSLKVRTVVQKILLIHSALGWRPDYIANALRLSPEQLRRACTSIQSVMELQGSDSDPDSMVITFYHASFLDFMRDPKRSKELCIYGDFLIGCRREILGWLHEVCSRSTDSSHIAFPSGTILPDGVSGVHHYHCVLGQFWKLSEVSKHPLDFQTAMSLTELPFKRMLKLLGRHGGWRVNAGRVRDNFPAELCDKIVRKGKCPISGCMNAVDVWLLGHGENEMVPSQSQQVDGLVLENNYNPPDGRCPCGARMRKELRGVER</sequence>
<evidence type="ECO:0000256" key="2">
    <source>
        <dbReference type="SAM" id="MobiDB-lite"/>
    </source>
</evidence>
<evidence type="ECO:0000259" key="3">
    <source>
        <dbReference type="Pfam" id="PF24883"/>
    </source>
</evidence>
<evidence type="ECO:0000313" key="5">
    <source>
        <dbReference type="Proteomes" id="UP000559027"/>
    </source>
</evidence>
<evidence type="ECO:0000313" key="4">
    <source>
        <dbReference type="EMBL" id="KAF5359321.1"/>
    </source>
</evidence>
<keyword evidence="1" id="KW-0677">Repeat</keyword>
<comment type="caution">
    <text evidence="4">The sequence shown here is derived from an EMBL/GenBank/DDBJ whole genome shotgun (WGS) entry which is preliminary data.</text>
</comment>
<keyword evidence="5" id="KW-1185">Reference proteome</keyword>
<name>A0A8H5G6R2_9AGAR</name>
<feature type="region of interest" description="Disordered" evidence="2">
    <location>
        <begin position="22"/>
        <end position="109"/>
    </location>
</feature>
<gene>
    <name evidence="4" type="ORF">D9756_003032</name>
</gene>
<protein>
    <recommendedName>
        <fullName evidence="3">Nephrocystin 3-like N-terminal domain-containing protein</fullName>
    </recommendedName>
</protein>
<dbReference type="EMBL" id="JAACJO010000004">
    <property type="protein sequence ID" value="KAF5359321.1"/>
    <property type="molecule type" value="Genomic_DNA"/>
</dbReference>
<dbReference type="Pfam" id="PF24883">
    <property type="entry name" value="NPHP3_N"/>
    <property type="match status" value="1"/>
</dbReference>
<feature type="compositionally biased region" description="Pro residues" evidence="2">
    <location>
        <begin position="86"/>
        <end position="103"/>
    </location>
</feature>
<accession>A0A8H5G6R2</accession>
<organism evidence="4 5">
    <name type="scientific">Leucocoprinus leucothites</name>
    <dbReference type="NCBI Taxonomy" id="201217"/>
    <lineage>
        <taxon>Eukaryota</taxon>
        <taxon>Fungi</taxon>
        <taxon>Dikarya</taxon>
        <taxon>Basidiomycota</taxon>
        <taxon>Agaricomycotina</taxon>
        <taxon>Agaricomycetes</taxon>
        <taxon>Agaricomycetidae</taxon>
        <taxon>Agaricales</taxon>
        <taxon>Agaricineae</taxon>
        <taxon>Agaricaceae</taxon>
        <taxon>Leucocoprinus</taxon>
    </lineage>
</organism>
<dbReference type="AlphaFoldDB" id="A0A8H5G6R2"/>
<feature type="domain" description="Nephrocystin 3-like N-terminal" evidence="3">
    <location>
        <begin position="196"/>
        <end position="349"/>
    </location>
</feature>